<name>A0A2N5M6J5_9BACI</name>
<proteinExistence type="predicted"/>
<evidence type="ECO:0000313" key="2">
    <source>
        <dbReference type="Proteomes" id="UP000234748"/>
    </source>
</evidence>
<dbReference type="OrthoDB" id="9792137at2"/>
<organism evidence="1 2">
    <name type="scientific">Peribacillus deserti</name>
    <dbReference type="NCBI Taxonomy" id="673318"/>
    <lineage>
        <taxon>Bacteria</taxon>
        <taxon>Bacillati</taxon>
        <taxon>Bacillota</taxon>
        <taxon>Bacilli</taxon>
        <taxon>Bacillales</taxon>
        <taxon>Bacillaceae</taxon>
        <taxon>Peribacillus</taxon>
    </lineage>
</organism>
<keyword evidence="2" id="KW-1185">Reference proteome</keyword>
<protein>
    <submittedName>
        <fullName evidence="1">Uncharacterized protein</fullName>
    </submittedName>
</protein>
<dbReference type="InterPro" id="IPR036663">
    <property type="entry name" value="Fumarylacetoacetase_C_sf"/>
</dbReference>
<dbReference type="AlphaFoldDB" id="A0A2N5M6J5"/>
<dbReference type="RefSeq" id="WP_101641747.1">
    <property type="nucleotide sequence ID" value="NZ_PGUY01000031.1"/>
</dbReference>
<reference evidence="1 2" key="1">
    <citation type="submission" date="2017-11" db="EMBL/GenBank/DDBJ databases">
        <title>Comparitive Functional Genomics of Dry Heat Resistant strains isolated from the Viking Spacecraft.</title>
        <authorList>
            <person name="Seuylemezian A."/>
            <person name="Cooper K."/>
            <person name="Vaishampayan P."/>
        </authorList>
    </citation>
    <scope>NUCLEOTIDE SEQUENCE [LARGE SCALE GENOMIC DNA]</scope>
    <source>
        <strain evidence="1 2">V1-29</strain>
    </source>
</reference>
<dbReference type="Gene3D" id="3.90.850.10">
    <property type="entry name" value="Fumarylacetoacetase-like, C-terminal domain"/>
    <property type="match status" value="1"/>
</dbReference>
<dbReference type="SUPFAM" id="SSF56529">
    <property type="entry name" value="FAH"/>
    <property type="match status" value="1"/>
</dbReference>
<dbReference type="EMBL" id="PGUY01000031">
    <property type="protein sequence ID" value="PLT29913.1"/>
    <property type="molecule type" value="Genomic_DNA"/>
</dbReference>
<dbReference type="Proteomes" id="UP000234748">
    <property type="component" value="Unassembled WGS sequence"/>
</dbReference>
<accession>A0A2N5M6J5</accession>
<sequence length="74" mass="8577">MINYRNIAEDLIKAEEQRKAISCISDQHLEFNQEMGYKVQQELVKLKIESGHRVTAYKMGLTSFATLSALFLFH</sequence>
<gene>
    <name evidence="1" type="ORF">CUU66_10290</name>
</gene>
<comment type="caution">
    <text evidence="1">The sequence shown here is derived from an EMBL/GenBank/DDBJ whole genome shotgun (WGS) entry which is preliminary data.</text>
</comment>
<evidence type="ECO:0000313" key="1">
    <source>
        <dbReference type="EMBL" id="PLT29913.1"/>
    </source>
</evidence>
<dbReference type="GO" id="GO:0003824">
    <property type="term" value="F:catalytic activity"/>
    <property type="evidence" value="ECO:0007669"/>
    <property type="project" value="InterPro"/>
</dbReference>